<organism evidence="2">
    <name type="scientific">Sesamum latifolium</name>
    <dbReference type="NCBI Taxonomy" id="2727402"/>
    <lineage>
        <taxon>Eukaryota</taxon>
        <taxon>Viridiplantae</taxon>
        <taxon>Streptophyta</taxon>
        <taxon>Embryophyta</taxon>
        <taxon>Tracheophyta</taxon>
        <taxon>Spermatophyta</taxon>
        <taxon>Magnoliopsida</taxon>
        <taxon>eudicotyledons</taxon>
        <taxon>Gunneridae</taxon>
        <taxon>Pentapetalae</taxon>
        <taxon>asterids</taxon>
        <taxon>lamiids</taxon>
        <taxon>Lamiales</taxon>
        <taxon>Pedaliaceae</taxon>
        <taxon>Sesamum</taxon>
    </lineage>
</organism>
<protein>
    <submittedName>
        <fullName evidence="2">Mitochondrial protein</fullName>
    </submittedName>
</protein>
<reference evidence="2" key="1">
    <citation type="submission" date="2020-06" db="EMBL/GenBank/DDBJ databases">
        <authorList>
            <person name="Li T."/>
            <person name="Hu X."/>
            <person name="Zhang T."/>
            <person name="Song X."/>
            <person name="Zhang H."/>
            <person name="Dai N."/>
            <person name="Sheng W."/>
            <person name="Hou X."/>
            <person name="Wei L."/>
        </authorList>
    </citation>
    <scope>NUCLEOTIDE SEQUENCE</scope>
    <source>
        <strain evidence="2">KEN1</strain>
        <tissue evidence="2">Leaf</tissue>
    </source>
</reference>
<name>A0AAW2UKS8_9LAMI</name>
<feature type="domain" description="Reverse transcriptase" evidence="1">
    <location>
        <begin position="193"/>
        <end position="445"/>
    </location>
</feature>
<reference evidence="2" key="2">
    <citation type="journal article" date="2024" name="Plant">
        <title>Genomic evolution and insights into agronomic trait innovations of Sesamum species.</title>
        <authorList>
            <person name="Miao H."/>
            <person name="Wang L."/>
            <person name="Qu L."/>
            <person name="Liu H."/>
            <person name="Sun Y."/>
            <person name="Le M."/>
            <person name="Wang Q."/>
            <person name="Wei S."/>
            <person name="Zheng Y."/>
            <person name="Lin W."/>
            <person name="Duan Y."/>
            <person name="Cao H."/>
            <person name="Xiong S."/>
            <person name="Wang X."/>
            <person name="Wei L."/>
            <person name="Li C."/>
            <person name="Ma Q."/>
            <person name="Ju M."/>
            <person name="Zhao R."/>
            <person name="Li G."/>
            <person name="Mu C."/>
            <person name="Tian Q."/>
            <person name="Mei H."/>
            <person name="Zhang T."/>
            <person name="Gao T."/>
            <person name="Zhang H."/>
        </authorList>
    </citation>
    <scope>NUCLEOTIDE SEQUENCE</scope>
    <source>
        <strain evidence="2">KEN1</strain>
    </source>
</reference>
<comment type="caution">
    <text evidence="2">The sequence shown here is derived from an EMBL/GenBank/DDBJ whole genome shotgun (WGS) entry which is preliminary data.</text>
</comment>
<dbReference type="InterPro" id="IPR000477">
    <property type="entry name" value="RT_dom"/>
</dbReference>
<proteinExistence type="predicted"/>
<evidence type="ECO:0000313" key="2">
    <source>
        <dbReference type="EMBL" id="KAL0417383.1"/>
    </source>
</evidence>
<accession>A0AAW2UKS8</accession>
<gene>
    <name evidence="2" type="ORF">Slati_3570200</name>
</gene>
<sequence>MWTKHHDFRNCVDTSWQYPIHGRGMFKFQQKLYRLKAALKTWNFEVFGNIFQNIEKAEQTAKNCEKQYDDDPSYENIIAMNKAITELTFALLVEECYWKQKAACRWLTERHNGAILTKPEEIKESIVDYFKQVFTAEEEEEVSFHLCIGFQISYQRRIFNAFAVSPHSKKLSLWSSIGAQTARLTPMASHPTSIRAAGILLQKIYWKQLWISFMEPLHLRISQRLRLSSFPKLRIRKLERTLDRSAYELVHCLGVNGSRNNTIFKLDMAKAYDRLNWNFLYRMLSRIGFTVQWIAKIRMLTENCWFNILINGEGVGFFKSTRGLRQGDPLSPTLFVLTAESLSRGLDSLFKQHTRLNFLTRGSLTVSHLAFADDVIIFSKGKRKELKMLMDFLWHYEAISGQRINKDKSSFTVDKRTSNLRIQCIQQVTGFRLKHLPITYLGAPLFKGNKKGVLFDDLVQKIKNRISGWEKALLSHGGRLQLIKSVLSVMPTYLLQTLKPPKFITERIERIFNKFFWGSFGNQKRMIWSSWESVCYPTEEGGLDV</sequence>
<dbReference type="AlphaFoldDB" id="A0AAW2UKS8"/>
<dbReference type="InterPro" id="IPR043502">
    <property type="entry name" value="DNA/RNA_pol_sf"/>
</dbReference>
<dbReference type="PANTHER" id="PTHR33116:SF80">
    <property type="entry name" value="REVERSE TRANSCRIPTASE ZINC-BINDING DOMAIN-CONTAINING PROTEIN"/>
    <property type="match status" value="1"/>
</dbReference>
<dbReference type="SUPFAM" id="SSF56672">
    <property type="entry name" value="DNA/RNA polymerases"/>
    <property type="match status" value="1"/>
</dbReference>
<dbReference type="PROSITE" id="PS50878">
    <property type="entry name" value="RT_POL"/>
    <property type="match status" value="1"/>
</dbReference>
<dbReference type="PANTHER" id="PTHR33116">
    <property type="entry name" value="REVERSE TRANSCRIPTASE ZINC-BINDING DOMAIN-CONTAINING PROTEIN-RELATED-RELATED"/>
    <property type="match status" value="1"/>
</dbReference>
<dbReference type="EMBL" id="JACGWN010000012">
    <property type="protein sequence ID" value="KAL0417383.1"/>
    <property type="molecule type" value="Genomic_DNA"/>
</dbReference>
<dbReference type="Pfam" id="PF00078">
    <property type="entry name" value="RVT_1"/>
    <property type="match status" value="1"/>
</dbReference>
<evidence type="ECO:0000259" key="1">
    <source>
        <dbReference type="PROSITE" id="PS50878"/>
    </source>
</evidence>